<dbReference type="Proteomes" id="UP000600080">
    <property type="component" value="Unassembled WGS sequence"/>
</dbReference>
<dbReference type="RefSeq" id="WP_189103957.1">
    <property type="nucleotide sequence ID" value="NZ_BMND01000048.1"/>
</dbReference>
<proteinExistence type="predicted"/>
<dbReference type="EMBL" id="BMND01000048">
    <property type="protein sequence ID" value="GGN62827.1"/>
    <property type="molecule type" value="Genomic_DNA"/>
</dbReference>
<evidence type="ECO:0000313" key="3">
    <source>
        <dbReference type="Proteomes" id="UP000600080"/>
    </source>
</evidence>
<feature type="domain" description="DUF6891" evidence="1">
    <location>
        <begin position="118"/>
        <end position="304"/>
    </location>
</feature>
<sequence length="308" mass="33683">MLAINVRTETGAERAHPPEAELAGLLRRIGAADDHFVVVERIPDRPHVFVQTWREGRGPFAVEYRDGAPERHFSAECDDPEQVVAVFLDWARGGDAWRGALDWRPADLFATPGLDPRTRAAAEAQARKDMRSGFRRAHEVAQSVCDALGPQDPPVTLDEARRIVAGLWEERLTEQERWPEVTGADRVARAFAALDSQGLTARMHFTCCSNCALAEMAAERRAGDRGFVFFHYQDTEAAADGRGLSVRYGAYADSGDSGEAPGAARAEVGRTVAAALTAAGLPVEWDGDPDRVIEVTPLDWRKRLPTGA</sequence>
<evidence type="ECO:0000259" key="1">
    <source>
        <dbReference type="Pfam" id="PF21831"/>
    </source>
</evidence>
<evidence type="ECO:0000313" key="2">
    <source>
        <dbReference type="EMBL" id="GGN62827.1"/>
    </source>
</evidence>
<name>A0ABQ2K0G2_9ACTN</name>
<comment type="caution">
    <text evidence="2">The sequence shown here is derived from an EMBL/GenBank/DDBJ whole genome shotgun (WGS) entry which is preliminary data.</text>
</comment>
<dbReference type="InterPro" id="IPR054186">
    <property type="entry name" value="DUF6891"/>
</dbReference>
<dbReference type="GeneID" id="301551995"/>
<dbReference type="Pfam" id="PF21831">
    <property type="entry name" value="DUF6891"/>
    <property type="match status" value="1"/>
</dbReference>
<keyword evidence="3" id="KW-1185">Reference proteome</keyword>
<accession>A0ABQ2K0G2</accession>
<organism evidence="2 3">
    <name type="scientific">Streptomyces kronopolitis</name>
    <dbReference type="NCBI Taxonomy" id="1612435"/>
    <lineage>
        <taxon>Bacteria</taxon>
        <taxon>Bacillati</taxon>
        <taxon>Actinomycetota</taxon>
        <taxon>Actinomycetes</taxon>
        <taxon>Kitasatosporales</taxon>
        <taxon>Streptomycetaceae</taxon>
        <taxon>Streptomyces</taxon>
    </lineage>
</organism>
<protein>
    <recommendedName>
        <fullName evidence="1">DUF6891 domain-containing protein</fullName>
    </recommendedName>
</protein>
<reference evidence="3" key="1">
    <citation type="journal article" date="2019" name="Int. J. Syst. Evol. Microbiol.">
        <title>The Global Catalogue of Microorganisms (GCM) 10K type strain sequencing project: providing services to taxonomists for standard genome sequencing and annotation.</title>
        <authorList>
            <consortium name="The Broad Institute Genomics Platform"/>
            <consortium name="The Broad Institute Genome Sequencing Center for Infectious Disease"/>
            <person name="Wu L."/>
            <person name="Ma J."/>
        </authorList>
    </citation>
    <scope>NUCLEOTIDE SEQUENCE [LARGE SCALE GENOMIC DNA]</scope>
    <source>
        <strain evidence="3">CGMCC 4.7323</strain>
    </source>
</reference>
<gene>
    <name evidence="2" type="ORF">GCM10012285_63260</name>
</gene>